<keyword evidence="1" id="KW-0472">Membrane</keyword>
<evidence type="ECO:0000256" key="1">
    <source>
        <dbReference type="SAM" id="Phobius"/>
    </source>
</evidence>
<comment type="caution">
    <text evidence="2">The sequence shown here is derived from an EMBL/GenBank/DDBJ whole genome shotgun (WGS) entry which is preliminary data.</text>
</comment>
<protein>
    <submittedName>
        <fullName evidence="2">Uncharacterized protein</fullName>
    </submittedName>
</protein>
<evidence type="ECO:0000313" key="2">
    <source>
        <dbReference type="EMBL" id="KAK8228940.1"/>
    </source>
</evidence>
<sequence length="51" mass="5535">MAPERASVQANLATSFKLPKITMAFVPLISTIAVIFIKAIALGLLFMTLRD</sequence>
<reference evidence="2 3" key="1">
    <citation type="submission" date="2024-04" db="EMBL/GenBank/DDBJ databases">
        <title>Phyllosticta paracitricarpa is synonymous to the EU quarantine fungus P. citricarpa based on phylogenomic analyses.</title>
        <authorList>
            <consortium name="Lawrence Berkeley National Laboratory"/>
            <person name="Van Ingen-Buijs V.A."/>
            <person name="Van Westerhoven A.C."/>
            <person name="Haridas S."/>
            <person name="Skiadas P."/>
            <person name="Martin F."/>
            <person name="Groenewald J.Z."/>
            <person name="Crous P.W."/>
            <person name="Seidl M.F."/>
        </authorList>
    </citation>
    <scope>NUCLEOTIDE SEQUENCE [LARGE SCALE GENOMIC DNA]</scope>
    <source>
        <strain evidence="2 3">CBS 123374</strain>
    </source>
</reference>
<gene>
    <name evidence="2" type="ORF">HDK90DRAFT_513202</name>
</gene>
<dbReference type="Proteomes" id="UP001492380">
    <property type="component" value="Unassembled WGS sequence"/>
</dbReference>
<organism evidence="2 3">
    <name type="scientific">Phyllosticta capitalensis</name>
    <dbReference type="NCBI Taxonomy" id="121624"/>
    <lineage>
        <taxon>Eukaryota</taxon>
        <taxon>Fungi</taxon>
        <taxon>Dikarya</taxon>
        <taxon>Ascomycota</taxon>
        <taxon>Pezizomycotina</taxon>
        <taxon>Dothideomycetes</taxon>
        <taxon>Dothideomycetes incertae sedis</taxon>
        <taxon>Botryosphaeriales</taxon>
        <taxon>Phyllostictaceae</taxon>
        <taxon>Phyllosticta</taxon>
    </lineage>
</organism>
<evidence type="ECO:0000313" key="3">
    <source>
        <dbReference type="Proteomes" id="UP001492380"/>
    </source>
</evidence>
<keyword evidence="3" id="KW-1185">Reference proteome</keyword>
<name>A0ABR1YGH1_9PEZI</name>
<dbReference type="EMBL" id="JBBWRZ010000009">
    <property type="protein sequence ID" value="KAK8228940.1"/>
    <property type="molecule type" value="Genomic_DNA"/>
</dbReference>
<keyword evidence="1" id="KW-1133">Transmembrane helix</keyword>
<keyword evidence="1" id="KW-0812">Transmembrane</keyword>
<feature type="transmembrane region" description="Helical" evidence="1">
    <location>
        <begin position="24"/>
        <end position="49"/>
    </location>
</feature>
<accession>A0ABR1YGH1</accession>
<proteinExistence type="predicted"/>